<dbReference type="AlphaFoldDB" id="A0AAD1YED5"/>
<dbReference type="RefSeq" id="WP_230141498.1">
    <property type="nucleotide sequence ID" value="NZ_CAKJVF010000172.1"/>
</dbReference>
<gene>
    <name evidence="1" type="ORF">CNEO2_100086</name>
</gene>
<evidence type="ECO:0000313" key="2">
    <source>
        <dbReference type="Proteomes" id="UP001189143"/>
    </source>
</evidence>
<evidence type="ECO:0000313" key="1">
    <source>
        <dbReference type="EMBL" id="CAI3539453.1"/>
    </source>
</evidence>
<dbReference type="Proteomes" id="UP001189143">
    <property type="component" value="Unassembled WGS sequence"/>
</dbReference>
<sequence>MIDKEKVGELYLKGHSITYIATELKCNPGAVRVCIHRNFKNFRKSRLANKIRDKEIDRITRFEDKQYMSDSVFIKKNRSIYETNLDGDLVLNTKVAPIVSYDTPITLKNKDSVVAVDARIRKSKYRNDNLLFSGSIT</sequence>
<comment type="caution">
    <text evidence="1">The sequence shown here is derived from an EMBL/GenBank/DDBJ whole genome shotgun (WGS) entry which is preliminary data.</text>
</comment>
<accession>A0AAD1YED5</accession>
<protein>
    <submittedName>
        <fullName evidence="1">Transcriptional regulator</fullName>
    </submittedName>
</protein>
<dbReference type="EMBL" id="CAMTCP010000011">
    <property type="protein sequence ID" value="CAI3539453.1"/>
    <property type="molecule type" value="Genomic_DNA"/>
</dbReference>
<organism evidence="1 2">
    <name type="scientific">Clostridium neonatale</name>
    <dbReference type="NCBI Taxonomy" id="137838"/>
    <lineage>
        <taxon>Bacteria</taxon>
        <taxon>Bacillati</taxon>
        <taxon>Bacillota</taxon>
        <taxon>Clostridia</taxon>
        <taxon>Eubacteriales</taxon>
        <taxon>Clostridiaceae</taxon>
        <taxon>Clostridium</taxon>
    </lineage>
</organism>
<reference evidence="1" key="1">
    <citation type="submission" date="2022-10" db="EMBL/GenBank/DDBJ databases">
        <authorList>
            <person name="Aires J."/>
            <person name="Mesa V."/>
        </authorList>
    </citation>
    <scope>NUCLEOTIDE SEQUENCE</scope>
    <source>
        <strain evidence="1">Clostridium neonatale JD116</strain>
    </source>
</reference>
<name>A0AAD1YED5_9CLOT</name>
<proteinExistence type="predicted"/>